<dbReference type="InterPro" id="IPR050194">
    <property type="entry name" value="Glycosyltransferase_grp1"/>
</dbReference>
<dbReference type="EMBL" id="MK483531">
    <property type="protein sequence ID" value="QBR99685.1"/>
    <property type="molecule type" value="Genomic_DNA"/>
</dbReference>
<dbReference type="SUPFAM" id="SSF53756">
    <property type="entry name" value="UDP-Glycosyltransferase/glycogen phosphorylase"/>
    <property type="match status" value="1"/>
</dbReference>
<feature type="domain" description="Glycosyl transferase family 1" evidence="1">
    <location>
        <begin position="77"/>
        <end position="224"/>
    </location>
</feature>
<dbReference type="Pfam" id="PF00534">
    <property type="entry name" value="Glycos_transf_1"/>
    <property type="match status" value="1"/>
</dbReference>
<name>A0A4Y5FQE4_STRTR</name>
<evidence type="ECO:0000259" key="1">
    <source>
        <dbReference type="Pfam" id="PF00534"/>
    </source>
</evidence>
<dbReference type="InterPro" id="IPR001296">
    <property type="entry name" value="Glyco_trans_1"/>
</dbReference>
<dbReference type="RefSeq" id="WP_220018725.1">
    <property type="nucleotide sequence ID" value="NZ_JAHDUR010000026.1"/>
</dbReference>
<keyword evidence="2" id="KW-0808">Transferase</keyword>
<dbReference type="AlphaFoldDB" id="A0A4Y5FQE4"/>
<dbReference type="PANTHER" id="PTHR45947:SF3">
    <property type="entry name" value="SULFOQUINOVOSYL TRANSFERASE SQD2"/>
    <property type="match status" value="1"/>
</dbReference>
<organism evidence="2">
    <name type="scientific">Streptococcus thermophilus</name>
    <dbReference type="NCBI Taxonomy" id="1308"/>
    <lineage>
        <taxon>Bacteria</taxon>
        <taxon>Bacillati</taxon>
        <taxon>Bacillota</taxon>
        <taxon>Bacilli</taxon>
        <taxon>Lactobacillales</taxon>
        <taxon>Streptococcaceae</taxon>
        <taxon>Streptococcus</taxon>
    </lineage>
</organism>
<proteinExistence type="predicted"/>
<evidence type="ECO:0000313" key="2">
    <source>
        <dbReference type="EMBL" id="QBR99685.1"/>
    </source>
</evidence>
<dbReference type="PANTHER" id="PTHR45947">
    <property type="entry name" value="SULFOQUINOVOSYL TRANSFERASE SQD2"/>
    <property type="match status" value="1"/>
</dbReference>
<accession>A0A4Y5FQE4</accession>
<reference evidence="2" key="1">
    <citation type="journal article" date="2019" name="Sci. Rep.">
        <title>A comparative genomics approach for identifying host-range determinants in Streptococcus thermophilus bacteriophages.</title>
        <authorList>
            <person name="Szymczak P."/>
            <person name="Rau M.H."/>
            <person name="Monteiro J.M."/>
            <person name="Pinho M.G."/>
            <person name="Filipe S.R."/>
            <person name="Vogensen F.K."/>
            <person name="Zeidan A.A."/>
            <person name="Janzen T."/>
        </authorList>
    </citation>
    <scope>NUCLEOTIDE SEQUENCE</scope>
    <source>
        <strain evidence="2">STCH_41_eps_begin</strain>
    </source>
</reference>
<dbReference type="GO" id="GO:0016757">
    <property type="term" value="F:glycosyltransferase activity"/>
    <property type="evidence" value="ECO:0007669"/>
    <property type="project" value="InterPro"/>
</dbReference>
<dbReference type="Gene3D" id="3.40.50.2000">
    <property type="entry name" value="Glycogen Phosphorylase B"/>
    <property type="match status" value="2"/>
</dbReference>
<gene>
    <name evidence="2" type="ORF">eps41b_0010</name>
</gene>
<protein>
    <submittedName>
        <fullName evidence="2">Exopolysaccharide biosynthesis glycosyltransferase EpsF</fullName>
    </submittedName>
</protein>
<sequence>MMAKLVGIKVRIIHSHNVTCDHALIHQTFQPILKRLYTHGFACSDPAGKWMFGDIPYEVLPNAFETEKFAFDESSRNTVRKSLNITDKFVIGDVARFNDQKNHEYLLQIFEEVASKRDNAVLLLVGNGPNLDKIKQKIEEHLYRDRIIYYGITDNVTELYCAMDAFVLPTKYEGLGIVFVEAQINGLPVITSDRVPREVDIAGNTQFLPLEKNPEKWAKQILDVPTNFNRKAFYEQNLDAISAYDIKKAVHRLEDYYQRAIKA</sequence>